<dbReference type="Proteomes" id="UP000037923">
    <property type="component" value="Unassembled WGS sequence"/>
</dbReference>
<evidence type="ECO:0000313" key="3">
    <source>
        <dbReference type="Proteomes" id="UP000037923"/>
    </source>
</evidence>
<dbReference type="AlphaFoldDB" id="A0A0N0E092"/>
<dbReference type="RefSeq" id="XP_015664607.1">
    <property type="nucleotide sequence ID" value="XM_015796599.1"/>
</dbReference>
<reference evidence="2 3" key="1">
    <citation type="submission" date="2015-07" db="EMBL/GenBank/DDBJ databases">
        <title>High-quality genome of monoxenous trypanosomatid Leptomonas pyrrhocoris.</title>
        <authorList>
            <person name="Flegontov P."/>
            <person name="Butenko A."/>
            <person name="Firsov S."/>
            <person name="Vlcek C."/>
            <person name="Logacheva M.D."/>
            <person name="Field M."/>
            <person name="Filatov D."/>
            <person name="Flegontova O."/>
            <person name="Gerasimov E."/>
            <person name="Jackson A.P."/>
            <person name="Kelly S."/>
            <person name="Opperdoes F."/>
            <person name="O'Reilly A."/>
            <person name="Votypka J."/>
            <person name="Yurchenko V."/>
            <person name="Lukes J."/>
        </authorList>
    </citation>
    <scope>NUCLEOTIDE SEQUENCE [LARGE SCALE GENOMIC DNA]</scope>
    <source>
        <strain evidence="2">H10</strain>
    </source>
</reference>
<name>A0A0N0E092_LEPPY</name>
<feature type="compositionally biased region" description="Acidic residues" evidence="1">
    <location>
        <begin position="81"/>
        <end position="109"/>
    </location>
</feature>
<keyword evidence="3" id="KW-1185">Reference proteome</keyword>
<feature type="region of interest" description="Disordered" evidence="1">
    <location>
        <begin position="1"/>
        <end position="130"/>
    </location>
</feature>
<dbReference type="VEuPathDB" id="TriTrypDB:LpyrH10_01_4170"/>
<protein>
    <submittedName>
        <fullName evidence="2">Uncharacterized protein</fullName>
    </submittedName>
</protein>
<dbReference type="OrthoDB" id="268039at2759"/>
<evidence type="ECO:0000256" key="1">
    <source>
        <dbReference type="SAM" id="MobiDB-lite"/>
    </source>
</evidence>
<feature type="compositionally biased region" description="Polar residues" evidence="1">
    <location>
        <begin position="191"/>
        <end position="202"/>
    </location>
</feature>
<feature type="region of interest" description="Disordered" evidence="1">
    <location>
        <begin position="191"/>
        <end position="272"/>
    </location>
</feature>
<accession>A0A0N0E092</accession>
<proteinExistence type="predicted"/>
<feature type="compositionally biased region" description="Low complexity" evidence="1">
    <location>
        <begin position="203"/>
        <end position="226"/>
    </location>
</feature>
<dbReference type="GeneID" id="26900715"/>
<evidence type="ECO:0000313" key="2">
    <source>
        <dbReference type="EMBL" id="KPA86168.1"/>
    </source>
</evidence>
<feature type="compositionally biased region" description="Polar residues" evidence="1">
    <location>
        <begin position="257"/>
        <end position="272"/>
    </location>
</feature>
<gene>
    <name evidence="2" type="ORF">ABB37_00417</name>
</gene>
<dbReference type="OMA" id="WHRARSK"/>
<feature type="compositionally biased region" description="Acidic residues" evidence="1">
    <location>
        <begin position="25"/>
        <end position="49"/>
    </location>
</feature>
<sequence>MAGRCDPHDAANWGDDSPNNSILSGDEEDEFNEEDCEENDEGEEEEDDGSTSYESGGGSVQQSQRTDPGDGSRNGSVQEAEREEENDDGFDAEEERGDYDEEEETEGGDSESAGSVSGEEDEPQTDANNFNANLAAAFSFGSAAASSAFSQPPALTSTAKVFGNVDRAPPPVPFANTSAVPSAFAQTSLWPSATTHGSSSSVPAQSTTPSSFAAAAPTPSAASPSPVLIDSGCAESHAAPAKNVEGRNPVHHRREQTTSPTPAHASVPSQGKSAAAMSLQFVDFKRSFGQNLRRTRSAAEEASEVKASLARYELVVPTDKFDAQIEKALYSC</sequence>
<comment type="caution">
    <text evidence="2">The sequence shown here is derived from an EMBL/GenBank/DDBJ whole genome shotgun (WGS) entry which is preliminary data.</text>
</comment>
<dbReference type="EMBL" id="LGTL01000001">
    <property type="protein sequence ID" value="KPA86168.1"/>
    <property type="molecule type" value="Genomic_DNA"/>
</dbReference>
<organism evidence="2 3">
    <name type="scientific">Leptomonas pyrrhocoris</name>
    <name type="common">Firebug parasite</name>
    <dbReference type="NCBI Taxonomy" id="157538"/>
    <lineage>
        <taxon>Eukaryota</taxon>
        <taxon>Discoba</taxon>
        <taxon>Euglenozoa</taxon>
        <taxon>Kinetoplastea</taxon>
        <taxon>Metakinetoplastina</taxon>
        <taxon>Trypanosomatida</taxon>
        <taxon>Trypanosomatidae</taxon>
        <taxon>Leishmaniinae</taxon>
        <taxon>Leptomonas</taxon>
    </lineage>
</organism>